<evidence type="ECO:0000313" key="1">
    <source>
        <dbReference type="EMBL" id="KAJ9087128.1"/>
    </source>
</evidence>
<keyword evidence="2" id="KW-1185">Reference proteome</keyword>
<protein>
    <submittedName>
        <fullName evidence="1">Uncharacterized protein</fullName>
    </submittedName>
</protein>
<comment type="caution">
    <text evidence="1">The sequence shown here is derived from an EMBL/GenBank/DDBJ whole genome shotgun (WGS) entry which is preliminary data.</text>
</comment>
<accession>A0ACC2UJA8</accession>
<dbReference type="Proteomes" id="UP001165960">
    <property type="component" value="Unassembled WGS sequence"/>
</dbReference>
<sequence length="188" mass="21423">MEFEPAQFNAFEKLFGVEVQECHFYFHQAFACNVQANDDLSRFSWRNTLDTCILVLTQFSVLAFLKPEHTAQGFGGSLKESLLDGKIVTQRQGKARAKAKAIWNMYWAAVNGELKTTLSIEDYHKHLKANFGLHSKFNKLFFLLQHKQEEIISKLRDPANCVPHQVPHQVNLLHQGHPGCSQAQVKGL</sequence>
<evidence type="ECO:0000313" key="2">
    <source>
        <dbReference type="Proteomes" id="UP001165960"/>
    </source>
</evidence>
<dbReference type="EMBL" id="QTSX02000347">
    <property type="protein sequence ID" value="KAJ9087128.1"/>
    <property type="molecule type" value="Genomic_DNA"/>
</dbReference>
<proteinExistence type="predicted"/>
<name>A0ACC2UJA8_9FUNG</name>
<reference evidence="1" key="1">
    <citation type="submission" date="2022-04" db="EMBL/GenBank/DDBJ databases">
        <title>Genome of the entomopathogenic fungus Entomophthora muscae.</title>
        <authorList>
            <person name="Elya C."/>
            <person name="Lovett B.R."/>
            <person name="Lee E."/>
            <person name="Macias A.M."/>
            <person name="Hajek A.E."/>
            <person name="De Bivort B.L."/>
            <person name="Kasson M.T."/>
            <person name="De Fine Licht H.H."/>
            <person name="Stajich J.E."/>
        </authorList>
    </citation>
    <scope>NUCLEOTIDE SEQUENCE</scope>
    <source>
        <strain evidence="1">Berkeley</strain>
    </source>
</reference>
<organism evidence="1 2">
    <name type="scientific">Entomophthora muscae</name>
    <dbReference type="NCBI Taxonomy" id="34485"/>
    <lineage>
        <taxon>Eukaryota</taxon>
        <taxon>Fungi</taxon>
        <taxon>Fungi incertae sedis</taxon>
        <taxon>Zoopagomycota</taxon>
        <taxon>Entomophthoromycotina</taxon>
        <taxon>Entomophthoromycetes</taxon>
        <taxon>Entomophthorales</taxon>
        <taxon>Entomophthoraceae</taxon>
        <taxon>Entomophthora</taxon>
    </lineage>
</organism>
<gene>
    <name evidence="1" type="ORF">DSO57_1036360</name>
</gene>